<dbReference type="EMBL" id="LVXG01000004">
    <property type="protein sequence ID" value="OQP54309.1"/>
    <property type="molecule type" value="Genomic_DNA"/>
</dbReference>
<dbReference type="Proteomes" id="UP000192610">
    <property type="component" value="Unassembled WGS sequence"/>
</dbReference>
<evidence type="ECO:0000313" key="1">
    <source>
        <dbReference type="EMBL" id="OQP54309.1"/>
    </source>
</evidence>
<accession>A0A1V9F7C3</accession>
<organism evidence="1 2">
    <name type="scientific">Niastella yeongjuensis</name>
    <dbReference type="NCBI Taxonomy" id="354355"/>
    <lineage>
        <taxon>Bacteria</taxon>
        <taxon>Pseudomonadati</taxon>
        <taxon>Bacteroidota</taxon>
        <taxon>Chitinophagia</taxon>
        <taxon>Chitinophagales</taxon>
        <taxon>Chitinophagaceae</taxon>
        <taxon>Niastella</taxon>
    </lineage>
</organism>
<name>A0A1V9F7C3_9BACT</name>
<dbReference type="STRING" id="354355.SAMN05660816_05161"/>
<evidence type="ECO:0000313" key="2">
    <source>
        <dbReference type="Proteomes" id="UP000192610"/>
    </source>
</evidence>
<reference evidence="2" key="1">
    <citation type="submission" date="2016-04" db="EMBL/GenBank/DDBJ databases">
        <authorList>
            <person name="Chen L."/>
            <person name="Zhuang W."/>
            <person name="Wang G."/>
        </authorList>
    </citation>
    <scope>NUCLEOTIDE SEQUENCE [LARGE SCALE GENOMIC DNA]</scope>
    <source>
        <strain evidence="2">17621</strain>
    </source>
</reference>
<keyword evidence="2" id="KW-1185">Reference proteome</keyword>
<gene>
    <name evidence="1" type="ORF">A4H97_22755</name>
</gene>
<protein>
    <submittedName>
        <fullName evidence="1">Uncharacterized protein</fullName>
    </submittedName>
</protein>
<proteinExistence type="predicted"/>
<dbReference type="AlphaFoldDB" id="A0A1V9F7C3"/>
<sequence>MFIPQMDEEFDMYDNAGNQIDDINTLIEFIDQDVLGHYDSSPEDEDNDTGRPLHVIKIVDYSYHPFFEEAQTKVAIKEDPEIVFTGYIEHKLPAGFTHIVIPPPKAC</sequence>
<comment type="caution">
    <text evidence="1">The sequence shown here is derived from an EMBL/GenBank/DDBJ whole genome shotgun (WGS) entry which is preliminary data.</text>
</comment>